<dbReference type="InterPro" id="IPR036390">
    <property type="entry name" value="WH_DNA-bd_sf"/>
</dbReference>
<dbReference type="GO" id="GO:0003677">
    <property type="term" value="F:DNA binding"/>
    <property type="evidence" value="ECO:0007669"/>
    <property type="project" value="UniProtKB-KW"/>
</dbReference>
<dbReference type="AlphaFoldDB" id="A0A1E7L7U7"/>
<dbReference type="PATRIC" id="fig|518642.10.peg.1889"/>
<keyword evidence="5" id="KW-1185">Reference proteome</keyword>
<dbReference type="PROSITE" id="PS52050">
    <property type="entry name" value="WYL"/>
    <property type="match status" value="1"/>
</dbReference>
<dbReference type="GO" id="GO:0003700">
    <property type="term" value="F:DNA-binding transcription factor activity"/>
    <property type="evidence" value="ECO:0007669"/>
    <property type="project" value="InterPro"/>
</dbReference>
<organism evidence="4 5">
    <name type="scientific">Streptomyces nanshensis</name>
    <dbReference type="NCBI Taxonomy" id="518642"/>
    <lineage>
        <taxon>Bacteria</taxon>
        <taxon>Bacillati</taxon>
        <taxon>Actinomycetota</taxon>
        <taxon>Actinomycetes</taxon>
        <taxon>Kitasatosporales</taxon>
        <taxon>Streptomycetaceae</taxon>
        <taxon>Streptomyces</taxon>
    </lineage>
</organism>
<evidence type="ECO:0000313" key="4">
    <source>
        <dbReference type="EMBL" id="OEV12191.1"/>
    </source>
</evidence>
<dbReference type="PANTHER" id="PTHR34580">
    <property type="match status" value="1"/>
</dbReference>
<comment type="caution">
    <text evidence="4">The sequence shown here is derived from an EMBL/GenBank/DDBJ whole genome shotgun (WGS) entry which is preliminary data.</text>
</comment>
<evidence type="ECO:0000256" key="2">
    <source>
        <dbReference type="ARBA" id="ARBA00023163"/>
    </source>
</evidence>
<sequence>MKSDRLLSILLLLQTRERVPADELARRLEVSTRTIYRDVDALSTAGVPVYAERGRHGGIALLPGFRTDVTGLTSDEARALFVLAAQGAHSALGLDGALGSALRKVMAALPAPHRPAAELTSRRILVDPDRWLAGPRPSVDLDTLGTAVFTDRRLRIDYRHGGARSVNTYTVDPYGLVAKAGTWYLVADRDGTAQLFRVDRVLEAAVTQEPVRRREGVELADAWEALRRQVEERPAHLRIRARVRGSRLELFRRIVGPFVLDGRPEPEPEPDEWVPVELAYPMLRAVRQLLQFGDDVEVLEPAAAREELVRAAASVTALYGADAAPGEAG</sequence>
<evidence type="ECO:0000256" key="1">
    <source>
        <dbReference type="ARBA" id="ARBA00023015"/>
    </source>
</evidence>
<dbReference type="Pfam" id="PF08279">
    <property type="entry name" value="HTH_11"/>
    <property type="match status" value="1"/>
</dbReference>
<dbReference type="Gene3D" id="1.10.10.10">
    <property type="entry name" value="Winged helix-like DNA-binding domain superfamily/Winged helix DNA-binding domain"/>
    <property type="match status" value="1"/>
</dbReference>
<keyword evidence="4" id="KW-0238">DNA-binding</keyword>
<reference evidence="4 5" key="1">
    <citation type="journal article" date="2016" name="Front. Microbiol.">
        <title>Comparative Genomics Analysis of Streptomyces Species Reveals Their Adaptation to the Marine Environment and Their Diversity at the Genomic Level.</title>
        <authorList>
            <person name="Tian X."/>
            <person name="Zhang Z."/>
            <person name="Yang T."/>
            <person name="Chen M."/>
            <person name="Li J."/>
            <person name="Chen F."/>
            <person name="Yang J."/>
            <person name="Li W."/>
            <person name="Zhang B."/>
            <person name="Zhang Z."/>
            <person name="Wu J."/>
            <person name="Zhang C."/>
            <person name="Long L."/>
            <person name="Xiao J."/>
        </authorList>
    </citation>
    <scope>NUCLEOTIDE SEQUENCE [LARGE SCALE GENOMIC DNA]</scope>
    <source>
        <strain evidence="4 5">SCSIO 10429</strain>
    </source>
</reference>
<dbReference type="InterPro" id="IPR036388">
    <property type="entry name" value="WH-like_DNA-bd_sf"/>
</dbReference>
<dbReference type="Pfam" id="PF25583">
    <property type="entry name" value="WCX"/>
    <property type="match status" value="1"/>
</dbReference>
<evidence type="ECO:0000313" key="5">
    <source>
        <dbReference type="Proteomes" id="UP000176005"/>
    </source>
</evidence>
<dbReference type="InterPro" id="IPR028349">
    <property type="entry name" value="PafC-like"/>
</dbReference>
<dbReference type="SUPFAM" id="SSF46785">
    <property type="entry name" value="Winged helix' DNA-binding domain"/>
    <property type="match status" value="1"/>
</dbReference>
<name>A0A1E7L7U7_9ACTN</name>
<proteinExistence type="predicted"/>
<dbReference type="InterPro" id="IPR057727">
    <property type="entry name" value="WCX_dom"/>
</dbReference>
<dbReference type="PIRSF" id="PIRSF016838">
    <property type="entry name" value="PafC"/>
    <property type="match status" value="1"/>
</dbReference>
<protein>
    <submittedName>
        <fullName evidence="4">DNA-binding transcriptional regulator</fullName>
    </submittedName>
</protein>
<dbReference type="Proteomes" id="UP000176005">
    <property type="component" value="Unassembled WGS sequence"/>
</dbReference>
<dbReference type="RefSeq" id="WP_070016320.1">
    <property type="nucleotide sequence ID" value="NZ_LJGW01000156.1"/>
</dbReference>
<keyword evidence="2" id="KW-0804">Transcription</keyword>
<feature type="domain" description="HTH deoR-type" evidence="3">
    <location>
        <begin position="2"/>
        <end position="61"/>
    </location>
</feature>
<gene>
    <name evidence="4" type="ORF">AN218_09460</name>
</gene>
<accession>A0A1E7L7U7</accession>
<dbReference type="InterPro" id="IPR051534">
    <property type="entry name" value="CBASS_pafABC_assoc_protein"/>
</dbReference>
<dbReference type="InterPro" id="IPR013196">
    <property type="entry name" value="HTH_11"/>
</dbReference>
<evidence type="ECO:0000259" key="3">
    <source>
        <dbReference type="PROSITE" id="PS51000"/>
    </source>
</evidence>
<dbReference type="PROSITE" id="PS51000">
    <property type="entry name" value="HTH_DEOR_2"/>
    <property type="match status" value="1"/>
</dbReference>
<keyword evidence="1" id="KW-0805">Transcription regulation</keyword>
<dbReference type="InterPro" id="IPR026881">
    <property type="entry name" value="WYL_dom"/>
</dbReference>
<dbReference type="InterPro" id="IPR001034">
    <property type="entry name" value="DeoR_HTH"/>
</dbReference>
<dbReference type="PANTHER" id="PTHR34580:SF1">
    <property type="entry name" value="PROTEIN PAFC"/>
    <property type="match status" value="1"/>
</dbReference>
<dbReference type="Pfam" id="PF13280">
    <property type="entry name" value="WYL"/>
    <property type="match status" value="1"/>
</dbReference>
<dbReference type="EMBL" id="LJGW01000156">
    <property type="protein sequence ID" value="OEV12191.1"/>
    <property type="molecule type" value="Genomic_DNA"/>
</dbReference>